<dbReference type="GO" id="GO:0005524">
    <property type="term" value="F:ATP binding"/>
    <property type="evidence" value="ECO:0007669"/>
    <property type="project" value="UniProtKB-KW"/>
</dbReference>
<keyword evidence="11" id="KW-1185">Reference proteome</keyword>
<dbReference type="Proteomes" id="UP000033483">
    <property type="component" value="Unassembled WGS sequence"/>
</dbReference>
<dbReference type="Pfam" id="PF25812">
    <property type="entry name" value="RAD24_helical"/>
    <property type="match status" value="1"/>
</dbReference>
<dbReference type="Gene3D" id="3.40.50.300">
    <property type="entry name" value="P-loop containing nucleotide triphosphate hydrolases"/>
    <property type="match status" value="1"/>
</dbReference>
<dbReference type="GO" id="GO:0003682">
    <property type="term" value="F:chromatin binding"/>
    <property type="evidence" value="ECO:0007669"/>
    <property type="project" value="TreeGrafter"/>
</dbReference>
<feature type="compositionally biased region" description="Polar residues" evidence="8">
    <location>
        <begin position="78"/>
        <end position="93"/>
    </location>
</feature>
<feature type="domain" description="Checkpoint protein RAD24-like helical bundle" evidence="9">
    <location>
        <begin position="553"/>
        <end position="655"/>
    </location>
</feature>
<dbReference type="GO" id="GO:0033314">
    <property type="term" value="P:mitotic DNA replication checkpoint signaling"/>
    <property type="evidence" value="ECO:0007669"/>
    <property type="project" value="TreeGrafter"/>
</dbReference>
<dbReference type="GO" id="GO:0005634">
    <property type="term" value="C:nucleus"/>
    <property type="evidence" value="ECO:0007669"/>
    <property type="project" value="UniProtKB-SubCell"/>
</dbReference>
<feature type="region of interest" description="Disordered" evidence="8">
    <location>
        <begin position="78"/>
        <end position="106"/>
    </location>
</feature>
<keyword evidence="3" id="KW-0547">Nucleotide-binding</keyword>
<keyword evidence="4" id="KW-0227">DNA damage</keyword>
<comment type="similarity">
    <text evidence="2">Belongs to the rad17/RAD24 family.</text>
</comment>
<dbReference type="GO" id="GO:0000077">
    <property type="term" value="P:DNA damage checkpoint signaling"/>
    <property type="evidence" value="ECO:0007669"/>
    <property type="project" value="TreeGrafter"/>
</dbReference>
<proteinExistence type="inferred from homology"/>
<dbReference type="InterPro" id="IPR057927">
    <property type="entry name" value="RAD24-like_helical"/>
</dbReference>
<dbReference type="GO" id="GO:0006281">
    <property type="term" value="P:DNA repair"/>
    <property type="evidence" value="ECO:0007669"/>
    <property type="project" value="InterPro"/>
</dbReference>
<keyword evidence="6" id="KW-0539">Nucleus</keyword>
<keyword evidence="7" id="KW-0131">Cell cycle</keyword>
<dbReference type="InterPro" id="IPR004582">
    <property type="entry name" value="Checkpoint_prot_Rad17_Rad24"/>
</dbReference>
<evidence type="ECO:0000256" key="6">
    <source>
        <dbReference type="ARBA" id="ARBA00023242"/>
    </source>
</evidence>
<evidence type="ECO:0000256" key="2">
    <source>
        <dbReference type="ARBA" id="ARBA00006168"/>
    </source>
</evidence>
<feature type="compositionally biased region" description="Polar residues" evidence="8">
    <location>
        <begin position="120"/>
        <end position="134"/>
    </location>
</feature>
<feature type="region of interest" description="Disordered" evidence="8">
    <location>
        <begin position="841"/>
        <end position="892"/>
    </location>
</feature>
<evidence type="ECO:0000256" key="8">
    <source>
        <dbReference type="SAM" id="MobiDB-lite"/>
    </source>
</evidence>
<evidence type="ECO:0000256" key="5">
    <source>
        <dbReference type="ARBA" id="ARBA00022840"/>
    </source>
</evidence>
<name>A0A0F4ZIP1_9PEZI</name>
<dbReference type="PANTHER" id="PTHR12172">
    <property type="entry name" value="CELL CYCLE CHECKPOINT PROTEIN RAD17"/>
    <property type="match status" value="1"/>
</dbReference>
<dbReference type="EMBL" id="LAEV01000595">
    <property type="protein sequence ID" value="KKA29981.1"/>
    <property type="molecule type" value="Genomic_DNA"/>
</dbReference>
<evidence type="ECO:0000313" key="11">
    <source>
        <dbReference type="Proteomes" id="UP000033483"/>
    </source>
</evidence>
<keyword evidence="5" id="KW-0067">ATP-binding</keyword>
<evidence type="ECO:0000256" key="1">
    <source>
        <dbReference type="ARBA" id="ARBA00004123"/>
    </source>
</evidence>
<accession>A0A0F4ZIP1</accession>
<evidence type="ECO:0000313" key="10">
    <source>
        <dbReference type="EMBL" id="KKA29981.1"/>
    </source>
</evidence>
<evidence type="ECO:0000256" key="4">
    <source>
        <dbReference type="ARBA" id="ARBA00022763"/>
    </source>
</evidence>
<dbReference type="PANTHER" id="PTHR12172:SF0">
    <property type="entry name" value="CELL CYCLE CHECKPOINT PROTEIN RAD17"/>
    <property type="match status" value="1"/>
</dbReference>
<dbReference type="SUPFAM" id="SSF52540">
    <property type="entry name" value="P-loop containing nucleoside triphosphate hydrolases"/>
    <property type="match status" value="1"/>
</dbReference>
<dbReference type="Pfam" id="PF03215">
    <property type="entry name" value="Rad17"/>
    <property type="match status" value="1"/>
</dbReference>
<evidence type="ECO:0000259" key="9">
    <source>
        <dbReference type="Pfam" id="PF25812"/>
    </source>
</evidence>
<gene>
    <name evidence="10" type="ORF">TD95_002984</name>
</gene>
<dbReference type="InterPro" id="IPR027417">
    <property type="entry name" value="P-loop_NTPase"/>
</dbReference>
<reference evidence="10 11" key="1">
    <citation type="submission" date="2015-03" db="EMBL/GenBank/DDBJ databases">
        <authorList>
            <person name="Radwan O."/>
            <person name="Al-Naeli F.A."/>
            <person name="Rendon G.A."/>
            <person name="Fields C."/>
        </authorList>
    </citation>
    <scope>NUCLEOTIDE SEQUENCE [LARGE SCALE GENOMIC DNA]</scope>
    <source>
        <strain evidence="10">CR-DP1</strain>
    </source>
</reference>
<dbReference type="GO" id="GO:0003689">
    <property type="term" value="F:DNA clamp loader activity"/>
    <property type="evidence" value="ECO:0007669"/>
    <property type="project" value="TreeGrafter"/>
</dbReference>
<protein>
    <recommendedName>
        <fullName evidence="9">Checkpoint protein RAD24-like helical bundle domain-containing protein</fullName>
    </recommendedName>
</protein>
<comment type="caution">
    <text evidence="10">The sequence shown here is derived from an EMBL/GenBank/DDBJ whole genome shotgun (WGS) entry which is preliminary data.</text>
</comment>
<comment type="subcellular location">
    <subcellularLocation>
        <location evidence="1">Nucleus</location>
    </subcellularLocation>
</comment>
<organism evidence="10 11">
    <name type="scientific">Thielaviopsis punctulata</name>
    <dbReference type="NCBI Taxonomy" id="72032"/>
    <lineage>
        <taxon>Eukaryota</taxon>
        <taxon>Fungi</taxon>
        <taxon>Dikarya</taxon>
        <taxon>Ascomycota</taxon>
        <taxon>Pezizomycotina</taxon>
        <taxon>Sordariomycetes</taxon>
        <taxon>Hypocreomycetidae</taxon>
        <taxon>Microascales</taxon>
        <taxon>Ceratocystidaceae</taxon>
        <taxon>Thielaviopsis</taxon>
    </lineage>
</organism>
<sequence>MAPATRSRKRVLDSDEEDDAFADAVFTQFLNSSQAAAPPGSLPSPVKNGARVSFCYFAWLGYIVQRSNGFGSYRQLTGSQTKTTLSSAASPTRIQKKAKTEEKSRASDLVALFSQRPLGQISTDTQQLHSHTSSPIARRPRRTPPPRDLELNDAISDDDDDIKISATSSCSLVGQRAQKRQNNGRINQRPLFSPRKPTPSPTKSYRDQPPISKFTLPGPRDKPVFARPESLLSVKKETTDDDLRPWSERFAPQNLDELAVHKRKVADVRRWLSDALDGRIRQRILLLKGAAGTGKTTTVRLLAQNMGFNILEWKNPASGLLGNRQSAAAQFESFIGVGGTFGTLDTDEPEETIHFNAASVDEKSRRIILIEEFPNTYMRSSHILSAFRNALLEFLMANVPSLSMFAKGQVKKPIVPIVIVVSETLLTTTSASADSFTAHRLLGPNILRHPGTATIEFNNIAPSILTKALELVVTKEAHKSFRKRTPGPLVLKRLGEIGDIRNAVASLEFLCLKGDQDGNWGARVLFSKPKKVLREVALTAAEKETLEQVSQRESSLGIFHAVGKVVYNKRLEVNVAADSPEIRLPPQHARLMPPQVNVDTLIDEIGTDTSTFVSALHENYALSCTQNRFGDDLPTSVDHLNACIDALSDSDMLCPSWDVFFGGRKSPALSSQDSGSYILRQDEMAFQVAVRGLLHGLPHPVTRNQPGRGAPDAFKMFYPASIKLWRTREEVECLLDMCAAKLLHVGRLLERQPRSITAGASMFQQLGAARSASLPREPHNIVDSPTPPLSLGSVSRAELVLERLPGTAAVLRGARTQLAQMPLQLADVERIVSFQGIDGAVDDEADSEAGGQSGEEDGLGGMSQWATDRPAEEAGRKKSRGRMGIRRQEKAGDVEVEIPVQKLVLSDDDIED</sequence>
<evidence type="ECO:0000256" key="7">
    <source>
        <dbReference type="ARBA" id="ARBA00023306"/>
    </source>
</evidence>
<dbReference type="AlphaFoldDB" id="A0A0F4ZIP1"/>
<evidence type="ECO:0000256" key="3">
    <source>
        <dbReference type="ARBA" id="ARBA00022741"/>
    </source>
</evidence>
<feature type="region of interest" description="Disordered" evidence="8">
    <location>
        <begin position="120"/>
        <end position="222"/>
    </location>
</feature>
<dbReference type="OrthoDB" id="10265971at2759"/>